<evidence type="ECO:0008006" key="3">
    <source>
        <dbReference type="Google" id="ProtNLM"/>
    </source>
</evidence>
<reference evidence="1 2" key="1">
    <citation type="submission" date="2020-03" db="EMBL/GenBank/DDBJ databases">
        <authorList>
            <person name="Wang L."/>
            <person name="He N."/>
            <person name="Li Y."/>
            <person name="Fang Y."/>
            <person name="Zhang F."/>
        </authorList>
    </citation>
    <scope>NUCLEOTIDE SEQUENCE [LARGE SCALE GENOMIC DNA]</scope>
    <source>
        <strain evidence="1 2">36D10-4-7</strain>
    </source>
</reference>
<sequence length="117" mass="12001">MDPSVLIAATLGAIAAPAEQAPPPPPDAPITLVTEAVATGVKVQVVGRAATGVAARYSLEVSSAGSRTVQRGSVRLRPGETTILLTSTLGGDRRRAWTAQLRVEPEGAPAYQVSRSS</sequence>
<keyword evidence="2" id="KW-1185">Reference proteome</keyword>
<dbReference type="InterPro" id="IPR053722">
    <property type="entry name" value="Curli_assembly_CsgC/AgfC"/>
</dbReference>
<name>A0ABX1CI82_9SPHN</name>
<gene>
    <name evidence="1" type="ORF">HBH26_03665</name>
</gene>
<organism evidence="1 2">
    <name type="scientific">Sphingomonas corticis</name>
    <dbReference type="NCBI Taxonomy" id="2722791"/>
    <lineage>
        <taxon>Bacteria</taxon>
        <taxon>Pseudomonadati</taxon>
        <taxon>Pseudomonadota</taxon>
        <taxon>Alphaproteobacteria</taxon>
        <taxon>Sphingomonadales</taxon>
        <taxon>Sphingomonadaceae</taxon>
        <taxon>Sphingomonas</taxon>
    </lineage>
</organism>
<dbReference type="RefSeq" id="WP_168133245.1">
    <property type="nucleotide sequence ID" value="NZ_JAAVJH010000002.1"/>
</dbReference>
<evidence type="ECO:0000313" key="1">
    <source>
        <dbReference type="EMBL" id="NJR77714.1"/>
    </source>
</evidence>
<dbReference type="EMBL" id="JAAVJH010000002">
    <property type="protein sequence ID" value="NJR77714.1"/>
    <property type="molecule type" value="Genomic_DNA"/>
</dbReference>
<dbReference type="Gene3D" id="2.60.40.2420">
    <property type="match status" value="1"/>
</dbReference>
<comment type="caution">
    <text evidence="1">The sequence shown here is derived from an EMBL/GenBank/DDBJ whole genome shotgun (WGS) entry which is preliminary data.</text>
</comment>
<proteinExistence type="predicted"/>
<dbReference type="InterPro" id="IPR047726">
    <property type="entry name" value="CsgH_dom"/>
</dbReference>
<evidence type="ECO:0000313" key="2">
    <source>
        <dbReference type="Proteomes" id="UP000732399"/>
    </source>
</evidence>
<accession>A0ABX1CI82</accession>
<dbReference type="NCBIfam" id="NF041112">
    <property type="entry name" value="chap_CsgH_alph"/>
    <property type="match status" value="1"/>
</dbReference>
<protein>
    <recommendedName>
        <fullName evidence="3">Curli assembly protein CsgC</fullName>
    </recommendedName>
</protein>
<dbReference type="Proteomes" id="UP000732399">
    <property type="component" value="Unassembled WGS sequence"/>
</dbReference>